<dbReference type="Gene3D" id="3.10.170.10">
    <property type="match status" value="1"/>
</dbReference>
<keyword evidence="6" id="KW-0479">Metal-binding</keyword>
<comment type="subcellular location">
    <subcellularLocation>
        <location evidence="2">Secreted</location>
    </subcellularLocation>
</comment>
<evidence type="ECO:0000256" key="8">
    <source>
        <dbReference type="ARBA" id="ARBA00022801"/>
    </source>
</evidence>
<proteinExistence type="inferred from homology"/>
<evidence type="ECO:0000256" key="3">
    <source>
        <dbReference type="ARBA" id="ARBA00006006"/>
    </source>
</evidence>
<dbReference type="GO" id="GO:0008270">
    <property type="term" value="F:zinc ion binding"/>
    <property type="evidence" value="ECO:0007669"/>
    <property type="project" value="InterPro"/>
</dbReference>
<evidence type="ECO:0000256" key="5">
    <source>
        <dbReference type="ARBA" id="ARBA00022670"/>
    </source>
</evidence>
<dbReference type="InterPro" id="IPR050371">
    <property type="entry name" value="Fungal_virulence_M36"/>
</dbReference>
<evidence type="ECO:0000256" key="2">
    <source>
        <dbReference type="ARBA" id="ARBA00004613"/>
    </source>
</evidence>
<organism evidence="13">
    <name type="scientific">Streptomyces sp. NBC_00093</name>
    <dbReference type="NCBI Taxonomy" id="2975649"/>
    <lineage>
        <taxon>Bacteria</taxon>
        <taxon>Bacillati</taxon>
        <taxon>Actinomycetota</taxon>
        <taxon>Actinomycetes</taxon>
        <taxon>Kitasatosporales</taxon>
        <taxon>Streptomycetaceae</taxon>
        <taxon>Streptomyces</taxon>
    </lineage>
</organism>
<evidence type="ECO:0000256" key="1">
    <source>
        <dbReference type="ARBA" id="ARBA00001947"/>
    </source>
</evidence>
<dbReference type="PANTHER" id="PTHR33478">
    <property type="entry name" value="EXTRACELLULAR METALLOPROTEINASE MEP"/>
    <property type="match status" value="1"/>
</dbReference>
<keyword evidence="7" id="KW-0732">Signal</keyword>
<dbReference type="PANTHER" id="PTHR33478:SF1">
    <property type="entry name" value="EXTRACELLULAR METALLOPROTEINASE MEP"/>
    <property type="match status" value="1"/>
</dbReference>
<evidence type="ECO:0000256" key="9">
    <source>
        <dbReference type="ARBA" id="ARBA00022833"/>
    </source>
</evidence>
<dbReference type="Pfam" id="PF07504">
    <property type="entry name" value="FTP"/>
    <property type="match status" value="1"/>
</dbReference>
<evidence type="ECO:0000313" key="13">
    <source>
        <dbReference type="EMBL" id="WTT18852.1"/>
    </source>
</evidence>
<dbReference type="AlphaFoldDB" id="A0AAU2A2E9"/>
<evidence type="ECO:0000256" key="4">
    <source>
        <dbReference type="ARBA" id="ARBA00022525"/>
    </source>
</evidence>
<sequence>MTRTIDRRDTGYDHLASSAGAASFLDETDRVAAEVDHTLTAEPGKVNRFTGHLTELRVDGAPGFTDADIASIEAGGQPTEDTRDAGYLAKAKEYVASVSEAIGFAAGEPVEFEADPTVTRTSDGMRVVSLQQKHNGIEVWGMQPKVWLHPDGTVDRVVGDTVSVPTGVSAKPAVPAEVALRVAAEKAAEPVTLQGPFGDSELPRLDISYGLGRLSVQSQADQPMTFAGGAFEEAIPARLVYLYMGGDIRLTWFFAFTRPNFTVQYHAFVEADERTADKDAPELLYFYDTNSHVVGGLVIRENPVDTPFGEVVAFPLSLDAYPVQVTPEVRPELPDGFPLAWTVADNGTLSTDGNNVRAVNGRNLQPFKVPVDAAGDAVFNADADTPEQLVTNIFYFCNYAHDFFMMLGFTEKNGNFQSVNRPGHGKGADAVLARAHPGAVPGTANMATRADGLAAVMNMGLVTGTGRHTANAFDVVVHEYVHGVTNRLVGGLFDANGLSEDQSISMGEGWSDYFALTIINFGREKEHVVIGDWVVARPGGIRQRPYDEDYPGTFGDIGKRRGQVEGAGNADLSYREEHDVGEIWCAALMELTRRVTAALDSKERGYRLTWQAVVDGLKLTPKNPSFLGARDAVLRAFKGMEGGRLTSDEYEAVRRAAWEAFARYGMGFDAFCPNASFDGCQGGTQLPPPGHTD</sequence>
<evidence type="ECO:0000256" key="6">
    <source>
        <dbReference type="ARBA" id="ARBA00022723"/>
    </source>
</evidence>
<gene>
    <name evidence="13" type="ORF">OHA22_26635</name>
</gene>
<dbReference type="Gene3D" id="1.10.390.10">
    <property type="entry name" value="Neutral Protease Domain 2"/>
    <property type="match status" value="1"/>
</dbReference>
<dbReference type="SUPFAM" id="SSF55486">
    <property type="entry name" value="Metalloproteases ('zincins'), catalytic domain"/>
    <property type="match status" value="1"/>
</dbReference>
<keyword evidence="10 13" id="KW-0482">Metalloprotease</keyword>
<name>A0AAU2A2E9_9ACTN</name>
<keyword evidence="11" id="KW-0865">Zymogen</keyword>
<keyword evidence="4" id="KW-0964">Secreted</keyword>
<keyword evidence="5" id="KW-0645">Protease</keyword>
<comment type="cofactor">
    <cofactor evidence="1">
        <name>Zn(2+)</name>
        <dbReference type="ChEBI" id="CHEBI:29105"/>
    </cofactor>
</comment>
<reference evidence="13" key="1">
    <citation type="submission" date="2022-10" db="EMBL/GenBank/DDBJ databases">
        <title>The complete genomes of actinobacterial strains from the NBC collection.</title>
        <authorList>
            <person name="Joergensen T.S."/>
            <person name="Alvarez Arevalo M."/>
            <person name="Sterndorff E.B."/>
            <person name="Faurdal D."/>
            <person name="Vuksanovic O."/>
            <person name="Mourched A.-S."/>
            <person name="Charusanti P."/>
            <person name="Shaw S."/>
            <person name="Blin K."/>
            <person name="Weber T."/>
        </authorList>
    </citation>
    <scope>NUCLEOTIDE SEQUENCE</scope>
    <source>
        <strain evidence="13">NBC_00093</strain>
    </source>
</reference>
<dbReference type="GO" id="GO:0004222">
    <property type="term" value="F:metalloendopeptidase activity"/>
    <property type="evidence" value="ECO:0007669"/>
    <property type="project" value="InterPro"/>
</dbReference>
<dbReference type="GO" id="GO:0005615">
    <property type="term" value="C:extracellular space"/>
    <property type="evidence" value="ECO:0007669"/>
    <property type="project" value="InterPro"/>
</dbReference>
<keyword evidence="9" id="KW-0862">Zinc</keyword>
<comment type="similarity">
    <text evidence="3">Belongs to the peptidase M36 family.</text>
</comment>
<evidence type="ECO:0000256" key="11">
    <source>
        <dbReference type="ARBA" id="ARBA00023145"/>
    </source>
</evidence>
<dbReference type="InterPro" id="IPR001842">
    <property type="entry name" value="Peptidase_M36"/>
</dbReference>
<evidence type="ECO:0000256" key="7">
    <source>
        <dbReference type="ARBA" id="ARBA00022729"/>
    </source>
</evidence>
<evidence type="ECO:0000256" key="10">
    <source>
        <dbReference type="ARBA" id="ARBA00023049"/>
    </source>
</evidence>
<evidence type="ECO:0000259" key="12">
    <source>
        <dbReference type="Pfam" id="PF07504"/>
    </source>
</evidence>
<dbReference type="GO" id="GO:0006508">
    <property type="term" value="P:proteolysis"/>
    <property type="evidence" value="ECO:0007669"/>
    <property type="project" value="UniProtKB-KW"/>
</dbReference>
<keyword evidence="8" id="KW-0378">Hydrolase</keyword>
<dbReference type="InterPro" id="IPR011096">
    <property type="entry name" value="FTP_domain"/>
</dbReference>
<feature type="domain" description="FTP" evidence="12">
    <location>
        <begin position="119"/>
        <end position="160"/>
    </location>
</feature>
<accession>A0AAU2A2E9</accession>
<protein>
    <submittedName>
        <fullName evidence="13">Extracellular metalloproteinase</fullName>
    </submittedName>
</protein>
<dbReference type="Pfam" id="PF02128">
    <property type="entry name" value="Peptidase_M36"/>
    <property type="match status" value="1"/>
</dbReference>
<dbReference type="InterPro" id="IPR027268">
    <property type="entry name" value="Peptidase_M4/M1_CTD_sf"/>
</dbReference>
<dbReference type="EMBL" id="CP108222">
    <property type="protein sequence ID" value="WTT18852.1"/>
    <property type="molecule type" value="Genomic_DNA"/>
</dbReference>